<dbReference type="Pfam" id="PF26584">
    <property type="entry name" value="At1g61900"/>
    <property type="match status" value="1"/>
</dbReference>
<protein>
    <recommendedName>
        <fullName evidence="5">SPARK domain-containing protein</fullName>
    </recommendedName>
</protein>
<comment type="caution">
    <text evidence="3">The sequence shown here is derived from an EMBL/GenBank/DDBJ whole genome shotgun (WGS) entry which is preliminary data.</text>
</comment>
<reference evidence="3 4" key="1">
    <citation type="submission" date="2024-11" db="EMBL/GenBank/DDBJ databases">
        <title>Chromosome-level genome assembly of Eucalyptus globulus Labill. provides insights into its genome evolution.</title>
        <authorList>
            <person name="Li X."/>
        </authorList>
    </citation>
    <scope>NUCLEOTIDE SEQUENCE [LARGE SCALE GENOMIC DNA]</scope>
    <source>
        <strain evidence="3">CL2024</strain>
        <tissue evidence="3">Fresh tender leaves</tissue>
    </source>
</reference>
<accession>A0ABD3LSG5</accession>
<dbReference type="PANTHER" id="PTHR33831">
    <property type="entry name" value="GPI-ANCHORED PROTEIN"/>
    <property type="match status" value="1"/>
</dbReference>
<dbReference type="Pfam" id="PF19160">
    <property type="entry name" value="SPARK"/>
    <property type="match status" value="1"/>
</dbReference>
<feature type="domain" description="At1g61900-like C-terminal" evidence="2">
    <location>
        <begin position="287"/>
        <end position="322"/>
    </location>
</feature>
<evidence type="ECO:0008006" key="5">
    <source>
        <dbReference type="Google" id="ProtNLM"/>
    </source>
</evidence>
<name>A0ABD3LSG5_EUCGL</name>
<dbReference type="EMBL" id="JBJKBG010000001">
    <property type="protein sequence ID" value="KAL3754720.1"/>
    <property type="molecule type" value="Genomic_DNA"/>
</dbReference>
<dbReference type="InterPro" id="IPR059003">
    <property type="entry name" value="At1g61900_C"/>
</dbReference>
<evidence type="ECO:0000313" key="3">
    <source>
        <dbReference type="EMBL" id="KAL3754720.1"/>
    </source>
</evidence>
<feature type="domain" description="SPARK" evidence="1">
    <location>
        <begin position="96"/>
        <end position="247"/>
    </location>
</feature>
<proteinExistence type="predicted"/>
<evidence type="ECO:0000259" key="1">
    <source>
        <dbReference type="Pfam" id="PF19160"/>
    </source>
</evidence>
<dbReference type="PANTHER" id="PTHR33831:SF8">
    <property type="entry name" value="SPARK DOMAIN-CONTAINING PROTEIN"/>
    <property type="match status" value="1"/>
</dbReference>
<evidence type="ECO:0000313" key="4">
    <source>
        <dbReference type="Proteomes" id="UP001634007"/>
    </source>
</evidence>
<dbReference type="InterPro" id="IPR043891">
    <property type="entry name" value="SPARK"/>
</dbReference>
<dbReference type="AlphaFoldDB" id="A0ABD3LSG5"/>
<keyword evidence="4" id="KW-1185">Reference proteome</keyword>
<dbReference type="InterPro" id="IPR040336">
    <property type="entry name" value="At1g61900-like"/>
</dbReference>
<evidence type="ECO:0000259" key="2">
    <source>
        <dbReference type="Pfam" id="PF26584"/>
    </source>
</evidence>
<dbReference type="Proteomes" id="UP001634007">
    <property type="component" value="Unassembled WGS sequence"/>
</dbReference>
<organism evidence="3 4">
    <name type="scientific">Eucalyptus globulus</name>
    <name type="common">Tasmanian blue gum</name>
    <dbReference type="NCBI Taxonomy" id="34317"/>
    <lineage>
        <taxon>Eukaryota</taxon>
        <taxon>Viridiplantae</taxon>
        <taxon>Streptophyta</taxon>
        <taxon>Embryophyta</taxon>
        <taxon>Tracheophyta</taxon>
        <taxon>Spermatophyta</taxon>
        <taxon>Magnoliopsida</taxon>
        <taxon>eudicotyledons</taxon>
        <taxon>Gunneridae</taxon>
        <taxon>Pentapetalae</taxon>
        <taxon>rosids</taxon>
        <taxon>malvids</taxon>
        <taxon>Myrtales</taxon>
        <taxon>Myrtaceae</taxon>
        <taxon>Myrtoideae</taxon>
        <taxon>Eucalypteae</taxon>
        <taxon>Eucalyptus</taxon>
    </lineage>
</organism>
<gene>
    <name evidence="3" type="ORF">ACJRO7_001908</name>
</gene>
<sequence length="427" mass="46106">MLYYIILRCSINSTNSNFNLKLLLSINYVSLDASCCSSILGDKHNASRRSAGTPDISPSTELQPFLPSLAPSPLMLFTNAAAPKLSGFSVAFGFGSSGLCSLNFSAAQSIMSVTATNCWASFAPYLANAVSCPQFDATLVILMGQSSKNSGMLALNATHFNHCLSDVLMILNARGAYGTLRSIRSVSSVSLIAASCPVIDVSKFESSVDTSRILTACEIIDPVKECCDRTCQNAILDGARKLSLNGMSSSNGIPISPEHSNALMIVRIVSCDGWQVNWIPPPLTVFKCEGLINARTHCCETMESYVSYLQGHSFLTNLQALNFNVSKNPYNLCHTNLKDFLFKDFLVLSERAASALPQESGCLPPSLASFICDHNDNIAAPWPSSTSLVPLPSCNKTLQKATSAHCGNHSFCSTELLVQLFFPFFFF</sequence>